<dbReference type="GO" id="GO:0008897">
    <property type="term" value="F:holo-[acyl-carrier-protein] synthase activity"/>
    <property type="evidence" value="ECO:0007669"/>
    <property type="project" value="UniProtKB-EC"/>
</dbReference>
<organism evidence="3 4">
    <name type="scientific">Rozella allomycis (strain CSF55)</name>
    <dbReference type="NCBI Taxonomy" id="988480"/>
    <lineage>
        <taxon>Eukaryota</taxon>
        <taxon>Fungi</taxon>
        <taxon>Fungi incertae sedis</taxon>
        <taxon>Cryptomycota</taxon>
        <taxon>Cryptomycota incertae sedis</taxon>
        <taxon>Rozella</taxon>
    </lineage>
</organism>
<dbReference type="GO" id="GO:0006633">
    <property type="term" value="P:fatty acid biosynthetic process"/>
    <property type="evidence" value="ECO:0007669"/>
    <property type="project" value="InterPro"/>
</dbReference>
<dbReference type="OrthoDB" id="15433at2759"/>
<dbReference type="HAMAP" id="MF_00101">
    <property type="entry name" value="AcpS"/>
    <property type="match status" value="1"/>
</dbReference>
<gene>
    <name evidence="3" type="ORF">O9G_003323</name>
</gene>
<dbReference type="GO" id="GO:0000287">
    <property type="term" value="F:magnesium ion binding"/>
    <property type="evidence" value="ECO:0007669"/>
    <property type="project" value="InterPro"/>
</dbReference>
<name>A0A075B4L6_ROZAC</name>
<feature type="domain" description="4'-phosphopantetheinyl transferase" evidence="2">
    <location>
        <begin position="24"/>
        <end position="96"/>
    </location>
</feature>
<dbReference type="InterPro" id="IPR008278">
    <property type="entry name" value="4-PPantetheinyl_Trfase_dom"/>
</dbReference>
<dbReference type="Pfam" id="PF01648">
    <property type="entry name" value="ACPS"/>
    <property type="match status" value="1"/>
</dbReference>
<dbReference type="AlphaFoldDB" id="A0A075B4L6"/>
<reference evidence="3 4" key="1">
    <citation type="journal article" date="2013" name="Curr. Biol.">
        <title>Shared signatures of parasitism and phylogenomics unite Cryptomycota and microsporidia.</title>
        <authorList>
            <person name="James T.Y."/>
            <person name="Pelin A."/>
            <person name="Bonen L."/>
            <person name="Ahrendt S."/>
            <person name="Sain D."/>
            <person name="Corradi N."/>
            <person name="Stajich J.E."/>
        </authorList>
    </citation>
    <scope>NUCLEOTIDE SEQUENCE [LARGE SCALE GENOMIC DNA]</scope>
    <source>
        <strain evidence="3 4">CSF55</strain>
    </source>
</reference>
<evidence type="ECO:0000259" key="2">
    <source>
        <dbReference type="Pfam" id="PF01648"/>
    </source>
</evidence>
<sequence>MNLKPIMKIPVTEGLVDLAMLLGIGTDLLCLRRFFDICQRRGADRVARKILSEREFAEYLKKGKDGWRYLASRFSVKEAAYKAMYPDKILELKMVSYVIGSAKPQIFVKGINNIYRFHASVSHDADMLSSFVVVEKDTTNDVQ</sequence>
<protein>
    <submittedName>
        <fullName evidence="3">4'-phosphopantetheinyl transferase superfamily domain-containing protein</fullName>
        <ecNumber evidence="3">2.7.8.7</ecNumber>
    </submittedName>
</protein>
<proteinExistence type="inferred from homology"/>
<evidence type="ECO:0000313" key="3">
    <source>
        <dbReference type="EMBL" id="EPZ36452.1"/>
    </source>
</evidence>
<dbReference type="InterPro" id="IPR037143">
    <property type="entry name" value="4-PPantetheinyl_Trfase_dom_sf"/>
</dbReference>
<keyword evidence="1 3" id="KW-0808">Transferase</keyword>
<dbReference type="OMA" id="HDGEYVF"/>
<dbReference type="Proteomes" id="UP000030755">
    <property type="component" value="Unassembled WGS sequence"/>
</dbReference>
<evidence type="ECO:0000313" key="4">
    <source>
        <dbReference type="Proteomes" id="UP000030755"/>
    </source>
</evidence>
<evidence type="ECO:0000256" key="1">
    <source>
        <dbReference type="ARBA" id="ARBA00022679"/>
    </source>
</evidence>
<dbReference type="InterPro" id="IPR002582">
    <property type="entry name" value="ACPS"/>
</dbReference>
<dbReference type="HOGENOM" id="CLU_089696_3_2_1"/>
<accession>A0A075B4L6</accession>
<dbReference type="EC" id="2.7.8.7" evidence="3"/>
<dbReference type="Gene3D" id="3.90.470.20">
    <property type="entry name" value="4'-phosphopantetheinyl transferase domain"/>
    <property type="match status" value="1"/>
</dbReference>
<keyword evidence="4" id="KW-1185">Reference proteome</keyword>
<dbReference type="EMBL" id="KE560559">
    <property type="protein sequence ID" value="EPZ36452.1"/>
    <property type="molecule type" value="Genomic_DNA"/>
</dbReference>
<dbReference type="SUPFAM" id="SSF56214">
    <property type="entry name" value="4'-phosphopantetheinyl transferase"/>
    <property type="match status" value="1"/>
</dbReference>